<dbReference type="EMBL" id="CP106738">
    <property type="protein sequence ID" value="UXX84853.1"/>
    <property type="molecule type" value="Genomic_DNA"/>
</dbReference>
<organism evidence="2 3">
    <name type="scientific">Roseovarius pelagicus</name>
    <dbReference type="NCBI Taxonomy" id="2980108"/>
    <lineage>
        <taxon>Bacteria</taxon>
        <taxon>Pseudomonadati</taxon>
        <taxon>Pseudomonadota</taxon>
        <taxon>Alphaproteobacteria</taxon>
        <taxon>Rhodobacterales</taxon>
        <taxon>Roseobacteraceae</taxon>
        <taxon>Roseovarius</taxon>
    </lineage>
</organism>
<feature type="signal peptide" evidence="1">
    <location>
        <begin position="1"/>
        <end position="20"/>
    </location>
</feature>
<proteinExistence type="predicted"/>
<accession>A0ABY6DIR6</accession>
<feature type="chain" id="PRO_5046565362" evidence="1">
    <location>
        <begin position="21"/>
        <end position="154"/>
    </location>
</feature>
<gene>
    <name evidence="2" type="ORF">N7U68_09525</name>
</gene>
<evidence type="ECO:0000313" key="2">
    <source>
        <dbReference type="EMBL" id="UXX84853.1"/>
    </source>
</evidence>
<sequence length="154" mass="16338">MIRTALLSAATALAASLAMAEADPRAIQSCAQADPSFVAIEKCLPDADVAVRMLDLIATDAFFGAGGADLAQRCIALNDEKHGLTGAWACASNAIQAAIRLGRQLPEGTTLDDPLFTALNRPTLQEPLETAEDAARDRHPDKSFWGGTMYRPLK</sequence>
<keyword evidence="1" id="KW-0732">Signal</keyword>
<evidence type="ECO:0000313" key="3">
    <source>
        <dbReference type="Proteomes" id="UP001064087"/>
    </source>
</evidence>
<keyword evidence="3" id="KW-1185">Reference proteome</keyword>
<name>A0ABY6DIR6_9RHOB</name>
<dbReference type="RefSeq" id="WP_263048955.1">
    <property type="nucleotide sequence ID" value="NZ_CP106738.1"/>
</dbReference>
<protein>
    <submittedName>
        <fullName evidence="2">Uncharacterized protein</fullName>
    </submittedName>
</protein>
<dbReference type="Proteomes" id="UP001064087">
    <property type="component" value="Chromosome"/>
</dbReference>
<reference evidence="2" key="1">
    <citation type="submission" date="2022-10" db="EMBL/GenBank/DDBJ databases">
        <title>Roseovarius pelagicus sp. nov., isolated from Arctic seawater.</title>
        <authorList>
            <person name="Hong Y.W."/>
            <person name="Hwang C.Y."/>
        </authorList>
    </citation>
    <scope>NUCLEOTIDE SEQUENCE</scope>
    <source>
        <strain evidence="2">HL-MP18</strain>
    </source>
</reference>
<evidence type="ECO:0000256" key="1">
    <source>
        <dbReference type="SAM" id="SignalP"/>
    </source>
</evidence>